<comment type="caution">
    <text evidence="9">The sequence shown here is derived from an EMBL/GenBank/DDBJ whole genome shotgun (WGS) entry which is preliminary data.</text>
</comment>
<keyword evidence="2 8" id="KW-0732">Signal</keyword>
<evidence type="ECO:0000256" key="7">
    <source>
        <dbReference type="PIRSR" id="PIRSR002854-1"/>
    </source>
</evidence>
<dbReference type="PROSITE" id="PS51257">
    <property type="entry name" value="PROKAR_LIPOPROTEIN"/>
    <property type="match status" value="1"/>
</dbReference>
<dbReference type="PANTHER" id="PTHR30429:SF0">
    <property type="entry name" value="METHIONINE-BINDING LIPOPROTEIN METQ"/>
    <property type="match status" value="1"/>
</dbReference>
<proteinExistence type="inferred from homology"/>
<dbReference type="InterPro" id="IPR004872">
    <property type="entry name" value="Lipoprotein_NlpA"/>
</dbReference>
<dbReference type="RefSeq" id="WP_067392798.1">
    <property type="nucleotide sequence ID" value="NZ_JXKH01000003.1"/>
</dbReference>
<dbReference type="AlphaFoldDB" id="A0A1L8RH52"/>
<sequence length="284" mass="30866">MKKLFGFATIALLTLGLAACGGSGDTTDSSKAAESGDLTVLKVGASPTPHGEILEHVKPLLKEEGIDLQVVPFDDYILPNKALADGEIDANYFQHIPYLNKQIKDNGYDFTNAGAIHIEPMGLYSKRIDDIKDLKDGATILTSNSESDWGRIITILQDAGLVKVKDGVELETATFDDIAENPKNLTFKHDIDPNILATAYANDEADLIAINANFAYGAGLNPTKDSVLLEKDNSPYANVIAVRTEDKDKDSIKKLIEVLHEKDVQDWILNKWDGSVKPVAANAE</sequence>
<dbReference type="Gene3D" id="3.40.190.10">
    <property type="entry name" value="Periplasmic binding protein-like II"/>
    <property type="match status" value="2"/>
</dbReference>
<accession>A0A1L8RH52</accession>
<evidence type="ECO:0000256" key="3">
    <source>
        <dbReference type="ARBA" id="ARBA00023136"/>
    </source>
</evidence>
<evidence type="ECO:0000256" key="4">
    <source>
        <dbReference type="ARBA" id="ARBA00023139"/>
    </source>
</evidence>
<gene>
    <name evidence="9" type="ORF">RU97_GL001685</name>
</gene>
<dbReference type="Proteomes" id="UP000181884">
    <property type="component" value="Unassembled WGS sequence"/>
</dbReference>
<evidence type="ECO:0000256" key="8">
    <source>
        <dbReference type="SAM" id="SignalP"/>
    </source>
</evidence>
<protein>
    <recommendedName>
        <fullName evidence="6">Lipoprotein</fullName>
    </recommendedName>
</protein>
<dbReference type="PIRSF" id="PIRSF002854">
    <property type="entry name" value="MetQ"/>
    <property type="match status" value="1"/>
</dbReference>
<dbReference type="GO" id="GO:0016020">
    <property type="term" value="C:membrane"/>
    <property type="evidence" value="ECO:0007669"/>
    <property type="project" value="UniProtKB-SubCell"/>
</dbReference>
<name>A0A1L8RH52_9ENTE</name>
<keyword evidence="4" id="KW-0564">Palmitate</keyword>
<reference evidence="9 10" key="1">
    <citation type="submission" date="2014-12" db="EMBL/GenBank/DDBJ databases">
        <title>Draft genome sequences of 29 type strains of Enterococci.</title>
        <authorList>
            <person name="Zhong Z."/>
            <person name="Sun Z."/>
            <person name="Liu W."/>
            <person name="Zhang W."/>
            <person name="Zhang H."/>
        </authorList>
    </citation>
    <scope>NUCLEOTIDE SEQUENCE [LARGE SCALE GENOMIC DNA]</scope>
    <source>
        <strain evidence="9 10">DSM 17029</strain>
    </source>
</reference>
<keyword evidence="10" id="KW-1185">Reference proteome</keyword>
<evidence type="ECO:0000256" key="5">
    <source>
        <dbReference type="ARBA" id="ARBA00023288"/>
    </source>
</evidence>
<feature type="lipid moiety-binding region" description="S-diacylglycerol cysteine" evidence="7">
    <location>
        <position position="20"/>
    </location>
</feature>
<dbReference type="EMBL" id="JXKH01000003">
    <property type="protein sequence ID" value="OJG19067.1"/>
    <property type="molecule type" value="Genomic_DNA"/>
</dbReference>
<comment type="subcellular location">
    <subcellularLocation>
        <location evidence="1">Membrane</location>
        <topology evidence="1">Lipid-anchor</topology>
    </subcellularLocation>
</comment>
<evidence type="ECO:0000313" key="10">
    <source>
        <dbReference type="Proteomes" id="UP000181884"/>
    </source>
</evidence>
<evidence type="ECO:0000256" key="2">
    <source>
        <dbReference type="ARBA" id="ARBA00022729"/>
    </source>
</evidence>
<dbReference type="STRING" id="214095.RU97_GL001685"/>
<keyword evidence="3" id="KW-0472">Membrane</keyword>
<evidence type="ECO:0000313" key="9">
    <source>
        <dbReference type="EMBL" id="OJG19067.1"/>
    </source>
</evidence>
<feature type="chain" id="PRO_5038551846" description="Lipoprotein" evidence="8">
    <location>
        <begin position="19"/>
        <end position="284"/>
    </location>
</feature>
<comment type="similarity">
    <text evidence="6">Belongs to the nlpA lipoprotein family.</text>
</comment>
<dbReference type="SUPFAM" id="SSF53850">
    <property type="entry name" value="Periplasmic binding protein-like II"/>
    <property type="match status" value="1"/>
</dbReference>
<dbReference type="PANTHER" id="PTHR30429">
    <property type="entry name" value="D-METHIONINE-BINDING LIPOPROTEIN METQ"/>
    <property type="match status" value="1"/>
</dbReference>
<dbReference type="CDD" id="cd13597">
    <property type="entry name" value="PBP2_lipoprotein_Tp32"/>
    <property type="match status" value="1"/>
</dbReference>
<keyword evidence="5 6" id="KW-0449">Lipoprotein</keyword>
<evidence type="ECO:0000256" key="1">
    <source>
        <dbReference type="ARBA" id="ARBA00004635"/>
    </source>
</evidence>
<dbReference type="Pfam" id="PF03180">
    <property type="entry name" value="Lipoprotein_9"/>
    <property type="match status" value="1"/>
</dbReference>
<evidence type="ECO:0000256" key="6">
    <source>
        <dbReference type="PIRNR" id="PIRNR002854"/>
    </source>
</evidence>
<organism evidence="9 10">
    <name type="scientific">Enterococcus canis</name>
    <dbReference type="NCBI Taxonomy" id="214095"/>
    <lineage>
        <taxon>Bacteria</taxon>
        <taxon>Bacillati</taxon>
        <taxon>Bacillota</taxon>
        <taxon>Bacilli</taxon>
        <taxon>Lactobacillales</taxon>
        <taxon>Enterococcaceae</taxon>
        <taxon>Enterococcus</taxon>
    </lineage>
</organism>
<feature type="signal peptide" evidence="8">
    <location>
        <begin position="1"/>
        <end position="18"/>
    </location>
</feature>